<keyword evidence="1" id="KW-0812">Transmembrane</keyword>
<evidence type="ECO:0000313" key="2">
    <source>
        <dbReference type="EMBL" id="PMB97130.1"/>
    </source>
</evidence>
<protein>
    <submittedName>
        <fullName evidence="2">Uncharacterized protein</fullName>
    </submittedName>
</protein>
<feature type="transmembrane region" description="Helical" evidence="1">
    <location>
        <begin position="16"/>
        <end position="36"/>
    </location>
</feature>
<dbReference type="AlphaFoldDB" id="A0A2N6PEM6"/>
<sequence>MLFAASLHPALGPSDWWYAAVVFAALAAAVLLLWPLGARVYRAGLRGDGTARVPERVRHKYLVTVDEVGKSWQAGELSDREVAHRLSEIVRDFARDAWNLNIRHMTLRELKAFRLGTVAEVVERLYADEFAREEPTNAGTQLARVRGLVDRWS</sequence>
<gene>
    <name evidence="2" type="ORF">CJ198_12510</name>
</gene>
<dbReference type="OrthoDB" id="4807179at2"/>
<evidence type="ECO:0000313" key="3">
    <source>
        <dbReference type="Proteomes" id="UP000235703"/>
    </source>
</evidence>
<reference evidence="2 3" key="1">
    <citation type="submission" date="2017-09" db="EMBL/GenBank/DDBJ databases">
        <title>Bacterial strain isolated from the female urinary microbiota.</title>
        <authorList>
            <person name="Thomas-White K."/>
            <person name="Kumar N."/>
            <person name="Forster S."/>
            <person name="Putonti C."/>
            <person name="Lawley T."/>
            <person name="Wolfe A.J."/>
        </authorList>
    </citation>
    <scope>NUCLEOTIDE SEQUENCE [LARGE SCALE GENOMIC DNA]</scope>
    <source>
        <strain evidence="2 3">UMB0680</strain>
    </source>
</reference>
<accession>A0A2N6PEM6</accession>
<dbReference type="EMBL" id="PNFZ01000009">
    <property type="protein sequence ID" value="PMB97130.1"/>
    <property type="molecule type" value="Genomic_DNA"/>
</dbReference>
<keyword evidence="3" id="KW-1185">Reference proteome</keyword>
<keyword evidence="1" id="KW-0472">Membrane</keyword>
<keyword evidence="1" id="KW-1133">Transmembrane helix</keyword>
<evidence type="ECO:0000256" key="1">
    <source>
        <dbReference type="SAM" id="Phobius"/>
    </source>
</evidence>
<dbReference type="GeneID" id="86842314"/>
<organism evidence="2 3">
    <name type="scientific">Brevibacterium luteolum</name>
    <dbReference type="NCBI Taxonomy" id="199591"/>
    <lineage>
        <taxon>Bacteria</taxon>
        <taxon>Bacillati</taxon>
        <taxon>Actinomycetota</taxon>
        <taxon>Actinomycetes</taxon>
        <taxon>Micrococcales</taxon>
        <taxon>Brevibacteriaceae</taxon>
        <taxon>Brevibacterium</taxon>
    </lineage>
</organism>
<dbReference type="Proteomes" id="UP000235703">
    <property type="component" value="Unassembled WGS sequence"/>
</dbReference>
<name>A0A2N6PEM6_9MICO</name>
<comment type="caution">
    <text evidence="2">The sequence shown here is derived from an EMBL/GenBank/DDBJ whole genome shotgun (WGS) entry which is preliminary data.</text>
</comment>
<dbReference type="RefSeq" id="WP_102162945.1">
    <property type="nucleotide sequence ID" value="NZ_JALXLX010000031.1"/>
</dbReference>
<proteinExistence type="predicted"/>